<reference evidence="1 2" key="1">
    <citation type="submission" date="2022-03" db="EMBL/GenBank/DDBJ databases">
        <title>Hymenobactersp. isolated from the air.</title>
        <authorList>
            <person name="Won M."/>
            <person name="Kwon S.-W."/>
        </authorList>
    </citation>
    <scope>NUCLEOTIDE SEQUENCE [LARGE SCALE GENOMIC DNA]</scope>
    <source>
        <strain evidence="1 2">KACC 22596</strain>
        <plasmid evidence="1 2">unnamed4</plasmid>
    </source>
</reference>
<geneLocation type="plasmid" evidence="1 2">
    <name>unnamed4</name>
</geneLocation>
<dbReference type="Proteomes" id="UP000831390">
    <property type="component" value="Plasmid unnamed4"/>
</dbReference>
<proteinExistence type="predicted"/>
<organism evidence="1 2">
    <name type="scientific">Hymenobacter monticola</name>
    <dbReference type="NCBI Taxonomy" id="1705399"/>
    <lineage>
        <taxon>Bacteria</taxon>
        <taxon>Pseudomonadati</taxon>
        <taxon>Bacteroidota</taxon>
        <taxon>Cytophagia</taxon>
        <taxon>Cytophagales</taxon>
        <taxon>Hymenobacteraceae</taxon>
        <taxon>Hymenobacter</taxon>
    </lineage>
</organism>
<keyword evidence="1" id="KW-0614">Plasmid</keyword>
<evidence type="ECO:0000313" key="2">
    <source>
        <dbReference type="Proteomes" id="UP000831390"/>
    </source>
</evidence>
<dbReference type="EMBL" id="CP094538">
    <property type="protein sequence ID" value="UOE36748.1"/>
    <property type="molecule type" value="Genomic_DNA"/>
</dbReference>
<dbReference type="SUPFAM" id="SSF53335">
    <property type="entry name" value="S-adenosyl-L-methionine-dependent methyltransferases"/>
    <property type="match status" value="2"/>
</dbReference>
<name>A0ABY4BG66_9BACT</name>
<evidence type="ECO:0000313" key="1">
    <source>
        <dbReference type="EMBL" id="UOE36748.1"/>
    </source>
</evidence>
<dbReference type="Gene3D" id="3.40.50.150">
    <property type="entry name" value="Vaccinia Virus protein VP39"/>
    <property type="match status" value="2"/>
</dbReference>
<protein>
    <submittedName>
        <fullName evidence="1">Site-specific DNA-methyltransferase</fullName>
    </submittedName>
</protein>
<keyword evidence="2" id="KW-1185">Reference proteome</keyword>
<gene>
    <name evidence="1" type="ORF">MTP16_25455</name>
</gene>
<accession>A0ABY4BG66</accession>
<dbReference type="InterPro" id="IPR029063">
    <property type="entry name" value="SAM-dependent_MTases_sf"/>
</dbReference>
<sequence length="447" mass="50420">MDRALIKSIAEVTKREPNFWSQPLEYDRRGASHRLFQYPAMMLPVVQRKLIELIKTAAPATHSLLDPFMGSGTALVAGMLNGLDCYGQDINPLSILLAKVKVEALDHPAYKIAAAALQVRVKLDNCLTAAVEFPKLSKWFEPVVVQELSKLVRAIRQEDNQTTRRLFWVTLAETIRLTSNDRTSTFKLHARPLDEIATRETSPLTTFQQLLKQNIKDIALYATQLTEQGTLQQHTYSGKVCIRVVDSSLEIERPVAASATQPGFDLLVSSPPYGDNRTTVPYGQHAFLPLQWIDFDDIDPAVSRASLRTTHEIDNQSLGGKQSTVTTQDEIRFSTLSPTFKANLLALRQSKPLETKKVVGFVRDLNAVLERCAKALKTNGYMVWTIGNRKVGGVEVQNNLILQELLRHHQVILLQTIERSIKNKRMARRNKTSATMMKEEILIFRKH</sequence>
<dbReference type="RefSeq" id="WP_243520911.1">
    <property type="nucleotide sequence ID" value="NZ_CP094538.1"/>
</dbReference>